<sequence>MYFPMFAPAVRPGAKLCRSYIQRFAVLGHKSEHKLVDIHLRLDLITADELPTSAPISDKVLLDMIAREVDREDTDDSSKIGKFCNLSMTVIIDTYYMVVPPIIIPRAKAFLPPFTSSNLLMVIIEFLAKELGFFIEEEEAKRKPMNISFRLRGKKKVLCFILTKVADNKRDSGIGR</sequence>
<proteinExistence type="predicted"/>
<organism evidence="1 2">
    <name type="scientific">Catharanthus roseus</name>
    <name type="common">Madagascar periwinkle</name>
    <name type="synonym">Vinca rosea</name>
    <dbReference type="NCBI Taxonomy" id="4058"/>
    <lineage>
        <taxon>Eukaryota</taxon>
        <taxon>Viridiplantae</taxon>
        <taxon>Streptophyta</taxon>
        <taxon>Embryophyta</taxon>
        <taxon>Tracheophyta</taxon>
        <taxon>Spermatophyta</taxon>
        <taxon>Magnoliopsida</taxon>
        <taxon>eudicotyledons</taxon>
        <taxon>Gunneridae</taxon>
        <taxon>Pentapetalae</taxon>
        <taxon>asterids</taxon>
        <taxon>lamiids</taxon>
        <taxon>Gentianales</taxon>
        <taxon>Apocynaceae</taxon>
        <taxon>Rauvolfioideae</taxon>
        <taxon>Vinceae</taxon>
        <taxon>Catharanthinae</taxon>
        <taxon>Catharanthus</taxon>
    </lineage>
</organism>
<name>A0ACC0B3T8_CATRO</name>
<dbReference type="Proteomes" id="UP001060085">
    <property type="component" value="Linkage Group LG04"/>
</dbReference>
<accession>A0ACC0B3T8</accession>
<gene>
    <name evidence="1" type="ORF">M9H77_17149</name>
</gene>
<evidence type="ECO:0000313" key="2">
    <source>
        <dbReference type="Proteomes" id="UP001060085"/>
    </source>
</evidence>
<reference evidence="2" key="1">
    <citation type="journal article" date="2023" name="Nat. Plants">
        <title>Single-cell RNA sequencing provides a high-resolution roadmap for understanding the multicellular compartmentation of specialized metabolism.</title>
        <authorList>
            <person name="Sun S."/>
            <person name="Shen X."/>
            <person name="Li Y."/>
            <person name="Li Y."/>
            <person name="Wang S."/>
            <person name="Li R."/>
            <person name="Zhang H."/>
            <person name="Shen G."/>
            <person name="Guo B."/>
            <person name="Wei J."/>
            <person name="Xu J."/>
            <person name="St-Pierre B."/>
            <person name="Chen S."/>
            <person name="Sun C."/>
        </authorList>
    </citation>
    <scope>NUCLEOTIDE SEQUENCE [LARGE SCALE GENOMIC DNA]</scope>
</reference>
<comment type="caution">
    <text evidence="1">The sequence shown here is derived from an EMBL/GenBank/DDBJ whole genome shotgun (WGS) entry which is preliminary data.</text>
</comment>
<evidence type="ECO:0000313" key="1">
    <source>
        <dbReference type="EMBL" id="KAI5667296.1"/>
    </source>
</evidence>
<dbReference type="EMBL" id="CM044704">
    <property type="protein sequence ID" value="KAI5667296.1"/>
    <property type="molecule type" value="Genomic_DNA"/>
</dbReference>
<protein>
    <submittedName>
        <fullName evidence="1">Uncharacterized protein</fullName>
    </submittedName>
</protein>
<keyword evidence="2" id="KW-1185">Reference proteome</keyword>